<proteinExistence type="inferred from homology"/>
<evidence type="ECO:0000256" key="4">
    <source>
        <dbReference type="ARBA" id="ARBA00022989"/>
    </source>
</evidence>
<evidence type="ECO:0000256" key="6">
    <source>
        <dbReference type="ARBA" id="ARBA00023136"/>
    </source>
</evidence>
<dbReference type="Pfam" id="PF00902">
    <property type="entry name" value="TatC"/>
    <property type="match status" value="1"/>
</dbReference>
<evidence type="ECO:0000256" key="2">
    <source>
        <dbReference type="ARBA" id="ARBA00022692"/>
    </source>
</evidence>
<keyword evidence="4 7" id="KW-1133">Transmembrane helix</keyword>
<dbReference type="EMBL" id="LKST01000001">
    <property type="protein sequence ID" value="KQB85602.1"/>
    <property type="molecule type" value="Genomic_DNA"/>
</dbReference>
<name>A0A0N8W036_9CORY</name>
<keyword evidence="5 7" id="KW-0811">Translocation</keyword>
<dbReference type="PATRIC" id="fig|1544416.3.peg.750"/>
<organism evidence="8 9">
    <name type="scientific">Corynebacterium oculi</name>
    <dbReference type="NCBI Taxonomy" id="1544416"/>
    <lineage>
        <taxon>Bacteria</taxon>
        <taxon>Bacillati</taxon>
        <taxon>Actinomycetota</taxon>
        <taxon>Actinomycetes</taxon>
        <taxon>Mycobacteriales</taxon>
        <taxon>Corynebacteriaceae</taxon>
        <taxon>Corynebacterium</taxon>
    </lineage>
</organism>
<keyword evidence="9" id="KW-1185">Reference proteome</keyword>
<dbReference type="PANTHER" id="PTHR30371:SF0">
    <property type="entry name" value="SEC-INDEPENDENT PROTEIN TRANSLOCASE PROTEIN TATC, CHLOROPLASTIC-RELATED"/>
    <property type="match status" value="1"/>
</dbReference>
<dbReference type="InterPro" id="IPR019820">
    <property type="entry name" value="Sec-indep_translocase_CS"/>
</dbReference>
<evidence type="ECO:0000256" key="1">
    <source>
        <dbReference type="ARBA" id="ARBA00004141"/>
    </source>
</evidence>
<evidence type="ECO:0000256" key="5">
    <source>
        <dbReference type="ARBA" id="ARBA00023010"/>
    </source>
</evidence>
<dbReference type="GO" id="GO:0033281">
    <property type="term" value="C:TAT protein transport complex"/>
    <property type="evidence" value="ECO:0007669"/>
    <property type="project" value="UniProtKB-UniRule"/>
</dbReference>
<keyword evidence="6 7" id="KW-0472">Membrane</keyword>
<evidence type="ECO:0000313" key="9">
    <source>
        <dbReference type="Proteomes" id="UP000050517"/>
    </source>
</evidence>
<feature type="transmembrane region" description="Helical" evidence="7">
    <location>
        <begin position="179"/>
        <end position="204"/>
    </location>
</feature>
<evidence type="ECO:0000256" key="7">
    <source>
        <dbReference type="HAMAP-Rule" id="MF_00902"/>
    </source>
</evidence>
<gene>
    <name evidence="7 8" type="primary">tatC</name>
    <name evidence="8" type="ORF">Cocul_00749</name>
</gene>
<dbReference type="PROSITE" id="PS01218">
    <property type="entry name" value="TATC"/>
    <property type="match status" value="1"/>
</dbReference>
<keyword evidence="7" id="KW-1003">Cell membrane</keyword>
<keyword evidence="7" id="KW-0813">Transport</keyword>
<comment type="function">
    <text evidence="7">Part of the twin-arginine translocation (Tat) system that transports large folded proteins containing a characteristic twin-arginine motif in their signal peptide across membranes. Together with TatB, TatC is part of a receptor directly interacting with Tat signal peptides.</text>
</comment>
<dbReference type="AlphaFoldDB" id="A0A0N8W036"/>
<dbReference type="GO" id="GO:0065002">
    <property type="term" value="P:intracellular protein transmembrane transport"/>
    <property type="evidence" value="ECO:0007669"/>
    <property type="project" value="TreeGrafter"/>
</dbReference>
<feature type="transmembrane region" description="Helical" evidence="7">
    <location>
        <begin position="21"/>
        <end position="41"/>
    </location>
</feature>
<dbReference type="NCBIfam" id="TIGR00945">
    <property type="entry name" value="tatC"/>
    <property type="match status" value="1"/>
</dbReference>
<dbReference type="HAMAP" id="MF_00902">
    <property type="entry name" value="TatC"/>
    <property type="match status" value="1"/>
</dbReference>
<dbReference type="GO" id="GO:0043953">
    <property type="term" value="P:protein transport by the Tat complex"/>
    <property type="evidence" value="ECO:0007669"/>
    <property type="project" value="UniProtKB-UniRule"/>
</dbReference>
<protein>
    <recommendedName>
        <fullName evidence="7">Sec-independent protein translocase protein TatC</fullName>
    </recommendedName>
</protein>
<keyword evidence="3 7" id="KW-0653">Protein transport</keyword>
<comment type="caution">
    <text evidence="8">The sequence shown here is derived from an EMBL/GenBank/DDBJ whole genome shotgun (WGS) entry which is preliminary data.</text>
</comment>
<dbReference type="Proteomes" id="UP000050517">
    <property type="component" value="Unassembled WGS sequence"/>
</dbReference>
<feature type="transmembrane region" description="Helical" evidence="7">
    <location>
        <begin position="234"/>
        <end position="252"/>
    </location>
</feature>
<comment type="subunit">
    <text evidence="7">The Tat system comprises two distinct complexes: a TatABC complex, containing multiple copies of TatA, TatB and TatC subunits, and a separate TatA complex, containing only TatA subunits. Substrates initially bind to the TatABC complex, which probably triggers association of the separate TatA complex to form the active translocon.</text>
</comment>
<reference evidence="8 9" key="1">
    <citation type="submission" date="2015-10" db="EMBL/GenBank/DDBJ databases">
        <title>Corynebacteirum lowii and Corynebacterium oculi species nova, derived from human clinical disease and and emended description of Corynebacterium mastiditis.</title>
        <authorList>
            <person name="Bernard K."/>
            <person name="Pacheco A.L."/>
            <person name="Mcdougall C."/>
            <person name="Burtx T."/>
            <person name="Weibe D."/>
            <person name="Tyler S."/>
            <person name="Olson A.B."/>
            <person name="Cnockaert M."/>
            <person name="Eguchi H."/>
            <person name="Kuwahara T."/>
            <person name="Nakayama-Imaohji H."/>
            <person name="Boudewijins M."/>
            <person name="Van Hoecke F."/>
            <person name="Bernier A.-M."/>
            <person name="Vandamme P."/>
        </authorList>
    </citation>
    <scope>NUCLEOTIDE SEQUENCE [LARGE SCALE GENOMIC DNA]</scope>
    <source>
        <strain evidence="8 9">NML 130210</strain>
    </source>
</reference>
<feature type="transmembrane region" description="Helical" evidence="7">
    <location>
        <begin position="93"/>
        <end position="114"/>
    </location>
</feature>
<sequence>MSKKNPDGTMSIVEHIQELRRRLIVSLLALGVGTIAGFIWYQHSFLGVPSLGQILLGPYCSVDPSKRVDLGSSGECRLLATAPFEMFMLRLKVGALVGSVLASPVWLAQIWGFITPGLLKNERRWTASFVSIAVILFVSGAVLAYFVLDYGLEFLLTIGDEAQEVALTGQLYFNFMLNLLLIFGVSFEVPLIIAVLNIAGVLAYDQVKDKRRYIIVGLAIFAAFMTPGQDPISMVILTAALTALVEMSLQFCRWHDKRRKQERPDWLDAGDEDSTAIAAPAPISTASSIRTTDYADYDDIL</sequence>
<evidence type="ECO:0000313" key="8">
    <source>
        <dbReference type="EMBL" id="KQB85602.1"/>
    </source>
</evidence>
<dbReference type="PRINTS" id="PR01840">
    <property type="entry name" value="TATCFAMILY"/>
</dbReference>
<accession>A0A0N8W036</accession>
<dbReference type="GO" id="GO:0009977">
    <property type="term" value="F:proton motive force dependent protein transmembrane transporter activity"/>
    <property type="evidence" value="ECO:0007669"/>
    <property type="project" value="TreeGrafter"/>
</dbReference>
<comment type="similarity">
    <text evidence="7">Belongs to the TatC family.</text>
</comment>
<feature type="transmembrane region" description="Helical" evidence="7">
    <location>
        <begin position="211"/>
        <end position="228"/>
    </location>
</feature>
<dbReference type="InterPro" id="IPR002033">
    <property type="entry name" value="TatC"/>
</dbReference>
<dbReference type="STRING" id="1544416.Cocul_00749"/>
<keyword evidence="2 7" id="KW-0812">Transmembrane</keyword>
<evidence type="ECO:0000256" key="3">
    <source>
        <dbReference type="ARBA" id="ARBA00022927"/>
    </source>
</evidence>
<comment type="subcellular location">
    <subcellularLocation>
        <location evidence="7">Cell membrane</location>
        <topology evidence="7">Multi-pass membrane protein</topology>
    </subcellularLocation>
    <subcellularLocation>
        <location evidence="1">Membrane</location>
        <topology evidence="1">Multi-pass membrane protein</topology>
    </subcellularLocation>
</comment>
<feature type="transmembrane region" description="Helical" evidence="7">
    <location>
        <begin position="126"/>
        <end position="148"/>
    </location>
</feature>
<dbReference type="PANTHER" id="PTHR30371">
    <property type="entry name" value="SEC-INDEPENDENT PROTEIN TRANSLOCASE PROTEIN TATC"/>
    <property type="match status" value="1"/>
</dbReference>